<dbReference type="RefSeq" id="WP_290139884.1">
    <property type="nucleotide sequence ID" value="NZ_CP101620.1"/>
</dbReference>
<keyword evidence="2" id="KW-1185">Reference proteome</keyword>
<proteinExistence type="predicted"/>
<protein>
    <submittedName>
        <fullName evidence="1">Uncharacterized protein</fullName>
    </submittedName>
</protein>
<sequence length="61" mass="7420">MIIDKKEKGKLAKKQMSFEERKPKAKKWLAQFHNEENKNIIKCYRKKFAVDRLKAVEELQR</sequence>
<dbReference type="Proteomes" id="UP001060112">
    <property type="component" value="Chromosome"/>
</dbReference>
<name>A0ABY5I2U7_9FIRM</name>
<evidence type="ECO:0000313" key="2">
    <source>
        <dbReference type="Proteomes" id="UP001060112"/>
    </source>
</evidence>
<gene>
    <name evidence="1" type="ORF">NMU03_15945</name>
</gene>
<reference evidence="1" key="1">
    <citation type="submission" date="2022-07" db="EMBL/GenBank/DDBJ databases">
        <title>Faecal culturing of patients with breast cancer.</title>
        <authorList>
            <person name="Teng N.M.Y."/>
            <person name="Kiu R."/>
            <person name="Evans R."/>
            <person name="Baker D.J."/>
            <person name="Zenner C."/>
            <person name="Robinson S.D."/>
            <person name="Hall L.J."/>
        </authorList>
    </citation>
    <scope>NUCLEOTIDE SEQUENCE</scope>
    <source>
        <strain evidence="1">LH1062</strain>
    </source>
</reference>
<dbReference type="EMBL" id="CP101620">
    <property type="protein sequence ID" value="UTY39048.1"/>
    <property type="molecule type" value="Genomic_DNA"/>
</dbReference>
<evidence type="ECO:0000313" key="1">
    <source>
        <dbReference type="EMBL" id="UTY39048.1"/>
    </source>
</evidence>
<accession>A0ABY5I2U7</accession>
<organism evidence="1 2">
    <name type="scientific">Allocoprobacillus halotolerans</name>
    <dbReference type="NCBI Taxonomy" id="2944914"/>
    <lineage>
        <taxon>Bacteria</taxon>
        <taxon>Bacillati</taxon>
        <taxon>Bacillota</taxon>
        <taxon>Erysipelotrichia</taxon>
        <taxon>Erysipelotrichales</taxon>
        <taxon>Erysipelotrichaceae</taxon>
        <taxon>Allocoprobacillus</taxon>
    </lineage>
</organism>